<evidence type="ECO:0000313" key="3">
    <source>
        <dbReference type="Proteomes" id="UP000030635"/>
    </source>
</evidence>
<feature type="domain" description="Cupin type-2" evidence="1">
    <location>
        <begin position="33"/>
        <end position="94"/>
    </location>
</feature>
<dbReference type="STRING" id="1561.NPD11_1808"/>
<dbReference type="OrthoDB" id="1752602at2"/>
<dbReference type="RefSeq" id="WP_039312485.1">
    <property type="nucleotide sequence ID" value="NZ_CP006905.1"/>
</dbReference>
<accession>A0A0A7FXF6</accession>
<evidence type="ECO:0000313" key="2">
    <source>
        <dbReference type="EMBL" id="AIY83531.1"/>
    </source>
</evidence>
<dbReference type="EMBL" id="CP006905">
    <property type="protein sequence ID" value="AIY83531.1"/>
    <property type="molecule type" value="Genomic_DNA"/>
</dbReference>
<dbReference type="AlphaFoldDB" id="A0A0A7FXF6"/>
<organism evidence="2 3">
    <name type="scientific">Clostridium baratii str. Sullivan</name>
    <dbReference type="NCBI Taxonomy" id="1415775"/>
    <lineage>
        <taxon>Bacteria</taxon>
        <taxon>Bacillati</taxon>
        <taxon>Bacillota</taxon>
        <taxon>Clostridia</taxon>
        <taxon>Eubacteriales</taxon>
        <taxon>Clostridiaceae</taxon>
        <taxon>Clostridium</taxon>
    </lineage>
</organism>
<dbReference type="Pfam" id="PF07883">
    <property type="entry name" value="Cupin_2"/>
    <property type="match status" value="1"/>
</dbReference>
<sequence>MEREKINLFEKTDSVKNLVVKNDSFMSIYLNCKVGEGLPNHTHKKMAQLLVFEGKLKVEFEDGGKYELLPGELLSFDSRVMHNVVALEPTKALVTVGL</sequence>
<keyword evidence="3" id="KW-1185">Reference proteome</keyword>
<proteinExistence type="predicted"/>
<dbReference type="SUPFAM" id="SSF51182">
    <property type="entry name" value="RmlC-like cupins"/>
    <property type="match status" value="1"/>
</dbReference>
<name>A0A0A7FXF6_9CLOT</name>
<dbReference type="Proteomes" id="UP000030635">
    <property type="component" value="Chromosome"/>
</dbReference>
<dbReference type="Gene3D" id="2.60.120.10">
    <property type="entry name" value="Jelly Rolls"/>
    <property type="match status" value="1"/>
</dbReference>
<gene>
    <name evidence="2" type="ORF">U729_1194</name>
</gene>
<dbReference type="eggNOG" id="ENOG50349ER">
    <property type="taxonomic scope" value="Bacteria"/>
</dbReference>
<dbReference type="KEGG" id="cbv:U729_1194"/>
<dbReference type="GeneID" id="60851714"/>
<dbReference type="InterPro" id="IPR011051">
    <property type="entry name" value="RmlC_Cupin_sf"/>
</dbReference>
<dbReference type="HOGENOM" id="CLU_2328731_0_0_9"/>
<dbReference type="InterPro" id="IPR013096">
    <property type="entry name" value="Cupin_2"/>
</dbReference>
<dbReference type="InterPro" id="IPR014710">
    <property type="entry name" value="RmlC-like_jellyroll"/>
</dbReference>
<evidence type="ECO:0000259" key="1">
    <source>
        <dbReference type="Pfam" id="PF07883"/>
    </source>
</evidence>
<reference evidence="2 3" key="1">
    <citation type="journal article" date="2015" name="Infect. Genet. Evol.">
        <title>Genomic sequences of six botulinum neurotoxin-producing strains representing three clostridial species illustrate the mobility and diversity of botulinum neurotoxin genes.</title>
        <authorList>
            <person name="Smith T.J."/>
            <person name="Hill K.K."/>
            <person name="Xie G."/>
            <person name="Foley B.T."/>
            <person name="Williamson C.H."/>
            <person name="Foster J.T."/>
            <person name="Johnson S.L."/>
            <person name="Chertkov O."/>
            <person name="Teshima H."/>
            <person name="Gibbons H.S."/>
            <person name="Johnsky L.A."/>
            <person name="Karavis M.A."/>
            <person name="Smith L.A."/>
        </authorList>
    </citation>
    <scope>NUCLEOTIDE SEQUENCE [LARGE SCALE GENOMIC DNA]</scope>
    <source>
        <strain evidence="2">Sullivan</strain>
    </source>
</reference>
<protein>
    <submittedName>
        <fullName evidence="2">Cupin domain protein</fullName>
    </submittedName>
</protein>